<name>A0AAV4J7X8_9GAST</name>
<proteinExistence type="predicted"/>
<dbReference type="AlphaFoldDB" id="A0AAV4J7X8"/>
<reference evidence="1 2" key="1">
    <citation type="journal article" date="2021" name="Elife">
        <title>Chloroplast acquisition without the gene transfer in kleptoplastic sea slugs, Plakobranchus ocellatus.</title>
        <authorList>
            <person name="Maeda T."/>
            <person name="Takahashi S."/>
            <person name="Yoshida T."/>
            <person name="Shimamura S."/>
            <person name="Takaki Y."/>
            <person name="Nagai Y."/>
            <person name="Toyoda A."/>
            <person name="Suzuki Y."/>
            <person name="Arimoto A."/>
            <person name="Ishii H."/>
            <person name="Satoh N."/>
            <person name="Nishiyama T."/>
            <person name="Hasebe M."/>
            <person name="Maruyama T."/>
            <person name="Minagawa J."/>
            <person name="Obokata J."/>
            <person name="Shigenobu S."/>
        </authorList>
    </citation>
    <scope>NUCLEOTIDE SEQUENCE [LARGE SCALE GENOMIC DNA]</scope>
</reference>
<keyword evidence="2" id="KW-1185">Reference proteome</keyword>
<accession>A0AAV4J7X8</accession>
<evidence type="ECO:0000313" key="2">
    <source>
        <dbReference type="Proteomes" id="UP000762676"/>
    </source>
</evidence>
<dbReference type="EMBL" id="BMAT01009968">
    <property type="protein sequence ID" value="GFS17052.1"/>
    <property type="molecule type" value="Genomic_DNA"/>
</dbReference>
<sequence length="136" mass="15353">MSNGNEVAFVEFYNMGSSRDEWFDQQFIANSSWGLFFGSLPYMGTEGYYNPPHTARRFNMFKDMMHPCAGNTLFTTVIDQMTDECGNDWGNPTRSGFPVFLYSPHPTEGATVINRTGTGYPMAETADVLAVWVKFI</sequence>
<gene>
    <name evidence="1" type="ORF">ElyMa_004971600</name>
</gene>
<organism evidence="1 2">
    <name type="scientific">Elysia marginata</name>
    <dbReference type="NCBI Taxonomy" id="1093978"/>
    <lineage>
        <taxon>Eukaryota</taxon>
        <taxon>Metazoa</taxon>
        <taxon>Spiralia</taxon>
        <taxon>Lophotrochozoa</taxon>
        <taxon>Mollusca</taxon>
        <taxon>Gastropoda</taxon>
        <taxon>Heterobranchia</taxon>
        <taxon>Euthyneura</taxon>
        <taxon>Panpulmonata</taxon>
        <taxon>Sacoglossa</taxon>
        <taxon>Placobranchoidea</taxon>
        <taxon>Plakobranchidae</taxon>
        <taxon>Elysia</taxon>
    </lineage>
</organism>
<evidence type="ECO:0000313" key="1">
    <source>
        <dbReference type="EMBL" id="GFS17052.1"/>
    </source>
</evidence>
<protein>
    <submittedName>
        <fullName evidence="1">Uncharacterized protein</fullName>
    </submittedName>
</protein>
<dbReference type="Proteomes" id="UP000762676">
    <property type="component" value="Unassembled WGS sequence"/>
</dbReference>
<comment type="caution">
    <text evidence="1">The sequence shown here is derived from an EMBL/GenBank/DDBJ whole genome shotgun (WGS) entry which is preliminary data.</text>
</comment>